<dbReference type="GO" id="GO:0050482">
    <property type="term" value="P:arachidonate secretion"/>
    <property type="evidence" value="ECO:0007669"/>
    <property type="project" value="InterPro"/>
</dbReference>
<name>J3PI85_GAET3</name>
<reference evidence="3" key="4">
    <citation type="journal article" date="2015" name="G3 (Bethesda)">
        <title>Genome sequences of three phytopathogenic species of the Magnaporthaceae family of fungi.</title>
        <authorList>
            <person name="Okagaki L.H."/>
            <person name="Nunes C.C."/>
            <person name="Sailsbery J."/>
            <person name="Clay B."/>
            <person name="Brown D."/>
            <person name="John T."/>
            <person name="Oh Y."/>
            <person name="Young N."/>
            <person name="Fitzgerald M."/>
            <person name="Haas B.J."/>
            <person name="Zeng Q."/>
            <person name="Young S."/>
            <person name="Adiconis X."/>
            <person name="Fan L."/>
            <person name="Levin J.Z."/>
            <person name="Mitchell T.K."/>
            <person name="Okubara P.A."/>
            <person name="Farman M.L."/>
            <person name="Kohn L.M."/>
            <person name="Birren B."/>
            <person name="Ma L.-J."/>
            <person name="Dean R.A."/>
        </authorList>
    </citation>
    <scope>NUCLEOTIDE SEQUENCE</scope>
    <source>
        <strain evidence="3">R3-111a-1</strain>
    </source>
</reference>
<gene>
    <name evidence="3" type="primary">20353671</name>
    <name evidence="2" type="ORF">GGTG_13213</name>
</gene>
<dbReference type="VEuPathDB" id="FungiDB:GGTG_13213"/>
<dbReference type="Pfam" id="PF09056">
    <property type="entry name" value="Phospholip_A2_3"/>
    <property type="match status" value="1"/>
</dbReference>
<proteinExistence type="predicted"/>
<dbReference type="GeneID" id="20353671"/>
<reference evidence="2" key="3">
    <citation type="submission" date="2010-09" db="EMBL/GenBank/DDBJ databases">
        <title>Annotation of Gaeumannomyces graminis var. tritici R3-111a-1.</title>
        <authorList>
            <consortium name="The Broad Institute Genome Sequencing Platform"/>
            <person name="Ma L.-J."/>
            <person name="Dead R."/>
            <person name="Young S.K."/>
            <person name="Zeng Q."/>
            <person name="Gargeya S."/>
            <person name="Fitzgerald M."/>
            <person name="Haas B."/>
            <person name="Abouelleil A."/>
            <person name="Alvarado L."/>
            <person name="Arachchi H.M."/>
            <person name="Berlin A."/>
            <person name="Brown A."/>
            <person name="Chapman S.B."/>
            <person name="Chen Z."/>
            <person name="Dunbar C."/>
            <person name="Freedman E."/>
            <person name="Gearin G."/>
            <person name="Gellesch M."/>
            <person name="Goldberg J."/>
            <person name="Griggs A."/>
            <person name="Gujja S."/>
            <person name="Heiman D."/>
            <person name="Howarth C."/>
            <person name="Larson L."/>
            <person name="Lui A."/>
            <person name="MacDonald P.J.P."/>
            <person name="Mehta T."/>
            <person name="Montmayeur A."/>
            <person name="Murphy C."/>
            <person name="Neiman D."/>
            <person name="Pearson M."/>
            <person name="Priest M."/>
            <person name="Roberts A."/>
            <person name="Saif S."/>
            <person name="Shea T."/>
            <person name="Shenoy N."/>
            <person name="Sisk P."/>
            <person name="Stolte C."/>
            <person name="Sykes S."/>
            <person name="Yandava C."/>
            <person name="Wortman J."/>
            <person name="Nusbaum C."/>
            <person name="Birren B."/>
        </authorList>
    </citation>
    <scope>NUCLEOTIDE SEQUENCE</scope>
    <source>
        <strain evidence="2">R3-111a-1</strain>
    </source>
</reference>
<dbReference type="HOGENOM" id="CLU_053014_1_0_1"/>
<evidence type="ECO:0000313" key="2">
    <source>
        <dbReference type="EMBL" id="EJT69597.1"/>
    </source>
</evidence>
<dbReference type="Gene3D" id="1.20.90.10">
    <property type="entry name" value="Phospholipase A2 domain"/>
    <property type="match status" value="1"/>
</dbReference>
<keyword evidence="1" id="KW-0732">Signal</keyword>
<dbReference type="InterPro" id="IPR036444">
    <property type="entry name" value="PLipase_A2_dom_sf"/>
</dbReference>
<dbReference type="GO" id="GO:0006644">
    <property type="term" value="P:phospholipid metabolic process"/>
    <property type="evidence" value="ECO:0007669"/>
    <property type="project" value="InterPro"/>
</dbReference>
<reference evidence="2" key="2">
    <citation type="submission" date="2010-07" db="EMBL/GenBank/DDBJ databases">
        <authorList>
            <consortium name="The Broad Institute Genome Sequencing Platform"/>
            <consortium name="Broad Institute Genome Sequencing Center for Infectious Disease"/>
            <person name="Ma L.-J."/>
            <person name="Dead R."/>
            <person name="Young S."/>
            <person name="Zeng Q."/>
            <person name="Koehrsen M."/>
            <person name="Alvarado L."/>
            <person name="Berlin A."/>
            <person name="Chapman S.B."/>
            <person name="Chen Z."/>
            <person name="Freedman E."/>
            <person name="Gellesch M."/>
            <person name="Goldberg J."/>
            <person name="Griggs A."/>
            <person name="Gujja S."/>
            <person name="Heilman E.R."/>
            <person name="Heiman D."/>
            <person name="Hepburn T."/>
            <person name="Howarth C."/>
            <person name="Jen D."/>
            <person name="Larson L."/>
            <person name="Mehta T."/>
            <person name="Neiman D."/>
            <person name="Pearson M."/>
            <person name="Roberts A."/>
            <person name="Saif S."/>
            <person name="Shea T."/>
            <person name="Shenoy N."/>
            <person name="Sisk P."/>
            <person name="Stolte C."/>
            <person name="Sykes S."/>
            <person name="Walk T."/>
            <person name="White J."/>
            <person name="Yandava C."/>
            <person name="Haas B."/>
            <person name="Nusbaum C."/>
            <person name="Birren B."/>
        </authorList>
    </citation>
    <scope>NUCLEOTIDE SEQUENCE</scope>
    <source>
        <strain evidence="2">R3-111a-1</strain>
    </source>
</reference>
<dbReference type="Proteomes" id="UP000006039">
    <property type="component" value="Unassembled WGS sequence"/>
</dbReference>
<reference evidence="4" key="1">
    <citation type="submission" date="2010-07" db="EMBL/GenBank/DDBJ databases">
        <title>The genome sequence of Gaeumannomyces graminis var. tritici strain R3-111a-1.</title>
        <authorList>
            <consortium name="The Broad Institute Genome Sequencing Platform"/>
            <person name="Ma L.-J."/>
            <person name="Dead R."/>
            <person name="Young S."/>
            <person name="Zeng Q."/>
            <person name="Koehrsen M."/>
            <person name="Alvarado L."/>
            <person name="Berlin A."/>
            <person name="Chapman S.B."/>
            <person name="Chen Z."/>
            <person name="Freedman E."/>
            <person name="Gellesch M."/>
            <person name="Goldberg J."/>
            <person name="Griggs A."/>
            <person name="Gujja S."/>
            <person name="Heilman E.R."/>
            <person name="Heiman D."/>
            <person name="Hepburn T."/>
            <person name="Howarth C."/>
            <person name="Jen D."/>
            <person name="Larson L."/>
            <person name="Mehta T."/>
            <person name="Neiman D."/>
            <person name="Pearson M."/>
            <person name="Roberts A."/>
            <person name="Saif S."/>
            <person name="Shea T."/>
            <person name="Shenoy N."/>
            <person name="Sisk P."/>
            <person name="Stolte C."/>
            <person name="Sykes S."/>
            <person name="Walk T."/>
            <person name="White J."/>
            <person name="Yandava C."/>
            <person name="Haas B."/>
            <person name="Nusbaum C."/>
            <person name="Birren B."/>
        </authorList>
    </citation>
    <scope>NUCLEOTIDE SEQUENCE [LARGE SCALE GENOMIC DNA]</scope>
    <source>
        <strain evidence="4">R3-111a-1</strain>
    </source>
</reference>
<sequence length="220" mass="24579">MRLLVLLLVAVEVSALPLHTSWLASRAEAPTADVIQKTDKYALDLSLKEFNKVAEKKEPGLDWSTDGCSKVPDDPLGFPFKKACERHDFGYRNLANQDRINSDTRKQVDQRFRKDLKDTCSEQEKGTRTVCKVVADTYYAGVRVFGGAHAKKKNNGNEAAKDGAKEEAADIEARDVDPEAYAEYLRRKAISDAVVADVLARREAGLPDTMEDGDEMEVRW</sequence>
<dbReference type="OrthoDB" id="5120271at2759"/>
<evidence type="ECO:0000313" key="4">
    <source>
        <dbReference type="Proteomes" id="UP000006039"/>
    </source>
</evidence>
<keyword evidence="4" id="KW-1185">Reference proteome</keyword>
<dbReference type="EMBL" id="GL385404">
    <property type="protein sequence ID" value="EJT69597.1"/>
    <property type="molecule type" value="Genomic_DNA"/>
</dbReference>
<protein>
    <recommendedName>
        <fullName evidence="5">Secretory phospholipase A2</fullName>
    </recommendedName>
</protein>
<organism evidence="2">
    <name type="scientific">Gaeumannomyces tritici (strain R3-111a-1)</name>
    <name type="common">Wheat and barley take-all root rot fungus</name>
    <name type="synonym">Gaeumannomyces graminis var. tritici</name>
    <dbReference type="NCBI Taxonomy" id="644352"/>
    <lineage>
        <taxon>Eukaryota</taxon>
        <taxon>Fungi</taxon>
        <taxon>Dikarya</taxon>
        <taxon>Ascomycota</taxon>
        <taxon>Pezizomycotina</taxon>
        <taxon>Sordariomycetes</taxon>
        <taxon>Sordariomycetidae</taxon>
        <taxon>Magnaporthales</taxon>
        <taxon>Magnaporthaceae</taxon>
        <taxon>Gaeumannomyces</taxon>
    </lineage>
</organism>
<evidence type="ECO:0008006" key="5">
    <source>
        <dbReference type="Google" id="ProtNLM"/>
    </source>
</evidence>
<evidence type="ECO:0000256" key="1">
    <source>
        <dbReference type="SAM" id="SignalP"/>
    </source>
</evidence>
<feature type="signal peptide" evidence="1">
    <location>
        <begin position="1"/>
        <end position="15"/>
    </location>
</feature>
<feature type="chain" id="PRO_5015095437" description="Secretory phospholipase A2" evidence="1">
    <location>
        <begin position="16"/>
        <end position="220"/>
    </location>
</feature>
<dbReference type="AlphaFoldDB" id="J3PI85"/>
<dbReference type="eggNOG" id="ENOG502S8PP">
    <property type="taxonomic scope" value="Eukaryota"/>
</dbReference>
<reference evidence="3" key="5">
    <citation type="submission" date="2018-04" db="UniProtKB">
        <authorList>
            <consortium name="EnsemblFungi"/>
        </authorList>
    </citation>
    <scope>IDENTIFICATION</scope>
    <source>
        <strain evidence="3">R3-111a-1</strain>
    </source>
</reference>
<evidence type="ECO:0000313" key="3">
    <source>
        <dbReference type="EnsemblFungi" id="EJT69597"/>
    </source>
</evidence>
<dbReference type="SUPFAM" id="SSF48619">
    <property type="entry name" value="Phospholipase A2, PLA2"/>
    <property type="match status" value="1"/>
</dbReference>
<accession>J3PI85</accession>
<dbReference type="GO" id="GO:0004623">
    <property type="term" value="F:phospholipase A2 activity"/>
    <property type="evidence" value="ECO:0007669"/>
    <property type="project" value="InterPro"/>
</dbReference>
<dbReference type="RefSeq" id="XP_009229382.1">
    <property type="nucleotide sequence ID" value="XM_009231118.1"/>
</dbReference>
<dbReference type="InterPro" id="IPR015141">
    <property type="entry name" value="PLipase_A2_prok/fun"/>
</dbReference>
<dbReference type="EnsemblFungi" id="EJT69597">
    <property type="protein sequence ID" value="EJT69597"/>
    <property type="gene ID" value="GGTG_13213"/>
</dbReference>